<organism evidence="3 4">
    <name type="scientific">Imperialibacter roseus</name>
    <dbReference type="NCBI Taxonomy" id="1324217"/>
    <lineage>
        <taxon>Bacteria</taxon>
        <taxon>Pseudomonadati</taxon>
        <taxon>Bacteroidota</taxon>
        <taxon>Cytophagia</taxon>
        <taxon>Cytophagales</taxon>
        <taxon>Flammeovirgaceae</taxon>
        <taxon>Imperialibacter</taxon>
    </lineage>
</organism>
<evidence type="ECO:0000259" key="2">
    <source>
        <dbReference type="PROSITE" id="PS50110"/>
    </source>
</evidence>
<proteinExistence type="predicted"/>
<keyword evidence="4" id="KW-1185">Reference proteome</keyword>
<evidence type="ECO:0000313" key="4">
    <source>
        <dbReference type="Proteomes" id="UP001302349"/>
    </source>
</evidence>
<evidence type="ECO:0000313" key="3">
    <source>
        <dbReference type="EMBL" id="WOK09376.1"/>
    </source>
</evidence>
<protein>
    <submittedName>
        <fullName evidence="3">Response regulator</fullName>
    </submittedName>
</protein>
<dbReference type="SUPFAM" id="SSF52172">
    <property type="entry name" value="CheY-like"/>
    <property type="match status" value="1"/>
</dbReference>
<dbReference type="PROSITE" id="PS50110">
    <property type="entry name" value="RESPONSE_REGULATORY"/>
    <property type="match status" value="1"/>
</dbReference>
<dbReference type="PANTHER" id="PTHR44520:SF1">
    <property type="entry name" value="TWO-COMPONENT SYSTEM REGULATORY PROTEIN"/>
    <property type="match status" value="1"/>
</dbReference>
<feature type="modified residue" description="4-aspartylphosphate" evidence="1">
    <location>
        <position position="69"/>
    </location>
</feature>
<dbReference type="Gene3D" id="3.40.50.2300">
    <property type="match status" value="1"/>
</dbReference>
<name>A0ABZ0IX60_9BACT</name>
<dbReference type="EMBL" id="CP136051">
    <property type="protein sequence ID" value="WOK09376.1"/>
    <property type="molecule type" value="Genomic_DNA"/>
</dbReference>
<dbReference type="PANTHER" id="PTHR44520">
    <property type="entry name" value="RESPONSE REGULATOR RCP1-RELATED"/>
    <property type="match status" value="1"/>
</dbReference>
<dbReference type="Pfam" id="PF00072">
    <property type="entry name" value="Response_reg"/>
    <property type="match status" value="1"/>
</dbReference>
<evidence type="ECO:0000256" key="1">
    <source>
        <dbReference type="PROSITE-ProRule" id="PRU00169"/>
    </source>
</evidence>
<dbReference type="SMART" id="SM00448">
    <property type="entry name" value="REC"/>
    <property type="match status" value="1"/>
</dbReference>
<accession>A0ABZ0IX60</accession>
<dbReference type="Proteomes" id="UP001302349">
    <property type="component" value="Chromosome"/>
</dbReference>
<dbReference type="CDD" id="cd17557">
    <property type="entry name" value="REC_Rcp-like"/>
    <property type="match status" value="1"/>
</dbReference>
<sequence length="147" mass="16897">MTKDNIVEILLVEDNKHDAELAILALKEAKLFNNVVWLKDGKEALDFLFGDGQFKGRDINHHPKVILLDLKMPKVDGLEVLREIRAHKNTRKIPVVILTSSREDQDIVISYELGVNSFIVKPVDFDQFTRCVKEIGYYWALINQYSG</sequence>
<keyword evidence="1" id="KW-0597">Phosphoprotein</keyword>
<gene>
    <name evidence="3" type="ORF">RT717_12075</name>
</gene>
<dbReference type="InterPro" id="IPR001789">
    <property type="entry name" value="Sig_transdc_resp-reg_receiver"/>
</dbReference>
<feature type="domain" description="Response regulatory" evidence="2">
    <location>
        <begin position="8"/>
        <end position="136"/>
    </location>
</feature>
<reference evidence="3 4" key="1">
    <citation type="journal article" date="2023" name="Microbiol. Resour. Announc.">
        <title>Complete Genome Sequence of Imperialibacter roseus strain P4T.</title>
        <authorList>
            <person name="Tizabi D.R."/>
            <person name="Bachvaroff T."/>
            <person name="Hill R.T."/>
        </authorList>
    </citation>
    <scope>NUCLEOTIDE SEQUENCE [LARGE SCALE GENOMIC DNA]</scope>
    <source>
        <strain evidence="3 4">P4T</strain>
    </source>
</reference>
<dbReference type="InterPro" id="IPR052893">
    <property type="entry name" value="TCS_response_regulator"/>
</dbReference>
<dbReference type="RefSeq" id="WP_317491995.1">
    <property type="nucleotide sequence ID" value="NZ_CP136051.1"/>
</dbReference>
<dbReference type="InterPro" id="IPR011006">
    <property type="entry name" value="CheY-like_superfamily"/>
</dbReference>